<dbReference type="Pfam" id="PF13556">
    <property type="entry name" value="HTH_30"/>
    <property type="match status" value="1"/>
</dbReference>
<name>A0A2N9B4A5_STRCX</name>
<comment type="similarity">
    <text evidence="1">Belongs to the CdaR family.</text>
</comment>
<gene>
    <name evidence="5" type="ORF">SCNRRL3882_1653</name>
</gene>
<dbReference type="InterPro" id="IPR051448">
    <property type="entry name" value="CdaR-like_regulators"/>
</dbReference>
<dbReference type="Pfam" id="PF17853">
    <property type="entry name" value="GGDEF_2"/>
    <property type="match status" value="1"/>
</dbReference>
<protein>
    <submittedName>
        <fullName evidence="5">Carbohydrate diacid transcriptional activator CdaR</fullName>
    </submittedName>
</protein>
<evidence type="ECO:0000259" key="3">
    <source>
        <dbReference type="Pfam" id="PF13556"/>
    </source>
</evidence>
<evidence type="ECO:0000313" key="5">
    <source>
        <dbReference type="EMBL" id="SOR78185.1"/>
    </source>
</evidence>
<feature type="domain" description="CdaR GGDEF-like" evidence="4">
    <location>
        <begin position="322"/>
        <end position="445"/>
    </location>
</feature>
<proteinExistence type="inferred from homology"/>
<evidence type="ECO:0000313" key="6">
    <source>
        <dbReference type="Proteomes" id="UP000235464"/>
    </source>
</evidence>
<dbReference type="InterPro" id="IPR042070">
    <property type="entry name" value="PucR_C-HTH_sf"/>
</dbReference>
<evidence type="ECO:0000259" key="2">
    <source>
        <dbReference type="Pfam" id="PF07905"/>
    </source>
</evidence>
<feature type="domain" description="Purine catabolism PurC-like" evidence="2">
    <location>
        <begin position="6"/>
        <end position="121"/>
    </location>
</feature>
<sequence>MRLRALLDTDALGLKLLGGEDELDRTVRGVMTTDLRDPSRYLSGGELVLTGLAWRRDAADSEPFVRILVQEGVTALAAGEAELGDVPDDLVEACARHRLPLFAVHESVAFATITEHVVRQVSGERAGDLAAVVDRHRRMMTSGPAGGGPDVVLDLLGSDLDLRAWVLSPTGRLIAGPKTSGPALTAEACGRLAAEHLAATRTGRRAPHRVLVGGATYSLFPIRSTGRAPQTARDARETVLSDWLLAVEADAGDWAEERLDLLYGVTQLIAVERDRRDAARTVRRRLAQEVLELVQTGAAPAEIAARLRVAAPVLLPGLGTAPHWQVVVARVDWDGAGIEEGPVAQALLEEILVDPLSAGPEHSDRIAVAHTGDEAVALVPLPAVSTEHDGSETGVLADALLESVRDPLTAGLSDDGRLTLGVSAAVHSAEGLRGALEEARHARRVAAARPGRVCAAGHQELASHVLLLPFVPDDVRRAFTARLLDPLRDYDRRHRAELIPTLEAFLDCDGSWTRCATRLHLHVNTLRYRVGRIEQLTSRDLSRLEDKLDFFLALRMS</sequence>
<accession>A0A2N9B4A5</accession>
<dbReference type="Gene3D" id="1.10.10.2840">
    <property type="entry name" value="PucR C-terminal helix-turn-helix domain"/>
    <property type="match status" value="1"/>
</dbReference>
<dbReference type="AlphaFoldDB" id="A0A2N9B4A5"/>
<dbReference type="InterPro" id="IPR012914">
    <property type="entry name" value="PucR_dom"/>
</dbReference>
<evidence type="ECO:0000256" key="1">
    <source>
        <dbReference type="ARBA" id="ARBA00006754"/>
    </source>
</evidence>
<dbReference type="EMBL" id="LT963352">
    <property type="protein sequence ID" value="SOR78185.1"/>
    <property type="molecule type" value="Genomic_DNA"/>
</dbReference>
<dbReference type="Pfam" id="PF07905">
    <property type="entry name" value="PucR"/>
    <property type="match status" value="1"/>
</dbReference>
<dbReference type="OrthoDB" id="3170447at2"/>
<dbReference type="PANTHER" id="PTHR33744:SF17">
    <property type="entry name" value="CONSERVED PROTEIN"/>
    <property type="match status" value="1"/>
</dbReference>
<feature type="domain" description="PucR C-terminal helix-turn-helix" evidence="3">
    <location>
        <begin position="498"/>
        <end position="555"/>
    </location>
</feature>
<dbReference type="InterPro" id="IPR025736">
    <property type="entry name" value="PucR_C-HTH_dom"/>
</dbReference>
<dbReference type="InterPro" id="IPR041522">
    <property type="entry name" value="CdaR_GGDEF"/>
</dbReference>
<evidence type="ECO:0000259" key="4">
    <source>
        <dbReference type="Pfam" id="PF17853"/>
    </source>
</evidence>
<dbReference type="Proteomes" id="UP000235464">
    <property type="component" value="Chromosome I"/>
</dbReference>
<organism evidence="5 6">
    <name type="scientific">Streptomyces chartreusis NRRL 3882</name>
    <dbReference type="NCBI Taxonomy" id="1079985"/>
    <lineage>
        <taxon>Bacteria</taxon>
        <taxon>Bacillati</taxon>
        <taxon>Actinomycetota</taxon>
        <taxon>Actinomycetes</taxon>
        <taxon>Kitasatosporales</taxon>
        <taxon>Streptomycetaceae</taxon>
        <taxon>Streptomyces</taxon>
    </lineage>
</organism>
<reference evidence="6" key="1">
    <citation type="submission" date="2017-11" db="EMBL/GenBank/DDBJ databases">
        <authorList>
            <person name="Wibberg D."/>
        </authorList>
    </citation>
    <scope>NUCLEOTIDE SEQUENCE [LARGE SCALE GENOMIC DNA]</scope>
</reference>
<dbReference type="RefSeq" id="WP_010042413.1">
    <property type="nucleotide sequence ID" value="NZ_LT962942.1"/>
</dbReference>
<keyword evidence="6" id="KW-1185">Reference proteome</keyword>
<dbReference type="PANTHER" id="PTHR33744">
    <property type="entry name" value="CARBOHYDRATE DIACID REGULATOR"/>
    <property type="match status" value="1"/>
</dbReference>